<feature type="domain" description="CRISPR-associated protein Cas6-like N-terminal" evidence="6">
    <location>
        <begin position="9"/>
        <end position="69"/>
    </location>
</feature>
<name>E8MZD5_ANATU</name>
<proteinExistence type="predicted"/>
<keyword evidence="4" id="KW-0051">Antiviral defense</keyword>
<dbReference type="InParanoid" id="E8MZD5"/>
<dbReference type="InterPro" id="IPR045747">
    <property type="entry name" value="CRISPR-assoc_prot_Cas6_N_sf"/>
</dbReference>
<gene>
    <name evidence="7" type="ordered locus">ANT_24570</name>
</gene>
<dbReference type="Proteomes" id="UP000008922">
    <property type="component" value="Chromosome"/>
</dbReference>
<dbReference type="CDD" id="cd21141">
    <property type="entry name" value="Cas6_III-like"/>
    <property type="match status" value="1"/>
</dbReference>
<evidence type="ECO:0000256" key="2">
    <source>
        <dbReference type="ARBA" id="ARBA00022759"/>
    </source>
</evidence>
<dbReference type="RefSeq" id="WP_013560838.1">
    <property type="nucleotide sequence ID" value="NC_014960.1"/>
</dbReference>
<dbReference type="KEGG" id="atm:ANT_24570"/>
<evidence type="ECO:0000259" key="6">
    <source>
        <dbReference type="Pfam" id="PF19308"/>
    </source>
</evidence>
<evidence type="ECO:0000313" key="8">
    <source>
        <dbReference type="Proteomes" id="UP000008922"/>
    </source>
</evidence>
<dbReference type="InterPro" id="IPR019267">
    <property type="entry name" value="CRISPR-assoc_Cas6_C"/>
</dbReference>
<dbReference type="Gene3D" id="3.30.70.1890">
    <property type="match status" value="1"/>
</dbReference>
<evidence type="ECO:0000256" key="4">
    <source>
        <dbReference type="ARBA" id="ARBA00023118"/>
    </source>
</evidence>
<dbReference type="HOGENOM" id="CLU_063836_1_0_0"/>
<dbReference type="eggNOG" id="COG1583">
    <property type="taxonomic scope" value="Bacteria"/>
</dbReference>
<dbReference type="Pfam" id="PF10040">
    <property type="entry name" value="CRISPR_Cas6"/>
    <property type="match status" value="1"/>
</dbReference>
<dbReference type="InterPro" id="IPR045648">
    <property type="entry name" value="CRISPR-assoc_Cas6-like_N"/>
</dbReference>
<feature type="domain" description="CRISPR-associated protein Cas6 C-terminal" evidence="5">
    <location>
        <begin position="155"/>
        <end position="270"/>
    </location>
</feature>
<dbReference type="GO" id="GO:0004519">
    <property type="term" value="F:endonuclease activity"/>
    <property type="evidence" value="ECO:0007669"/>
    <property type="project" value="UniProtKB-KW"/>
</dbReference>
<reference evidence="7 8" key="1">
    <citation type="submission" date="2010-12" db="EMBL/GenBank/DDBJ databases">
        <title>Whole genome sequence of Anaerolinea thermophila UNI-1.</title>
        <authorList>
            <person name="Narita-Yamada S."/>
            <person name="Kishi E."/>
            <person name="Watanabe Y."/>
            <person name="Takasaki K."/>
            <person name="Ankai A."/>
            <person name="Oguchi A."/>
            <person name="Fukui S."/>
            <person name="Takahashi M."/>
            <person name="Yashiro I."/>
            <person name="Hosoyama A."/>
            <person name="Sekiguchi Y."/>
            <person name="Hanada S."/>
            <person name="Fujita N."/>
        </authorList>
    </citation>
    <scope>NUCLEOTIDE SEQUENCE [LARGE SCALE GENOMIC DNA]</scope>
    <source>
        <strain evidence="8">DSM 14523 / JCM 11388 / NBRC 100420 / UNI-1</strain>
    </source>
</reference>
<protein>
    <submittedName>
        <fullName evidence="7">Uncharacterized protein</fullName>
    </submittedName>
</protein>
<keyword evidence="1" id="KW-0540">Nuclease</keyword>
<dbReference type="eggNOG" id="COG5551">
    <property type="taxonomic scope" value="Bacteria"/>
</dbReference>
<evidence type="ECO:0000256" key="3">
    <source>
        <dbReference type="ARBA" id="ARBA00022801"/>
    </source>
</evidence>
<dbReference type="OrthoDB" id="425607at2"/>
<dbReference type="AlphaFoldDB" id="E8MZD5"/>
<sequence length="285" mass="31799">MSAATPLLSLVLTLRPLDFRRPAETLPHWWGRAAHALLLDTVRRTDAALAKSLHDDNALKPFTASNLMGRFSEGKLDPQQTYTLRFTSLIPELSRILLESFLPNGEVQLDYQMFRIEQVARTPEEHPWAGSAAWEELAGKSLLGRSAPSRRISLLFASPTTFRVDGRLIPLPLPDLVFNSLLQRWNSYAPLAFPDEVRRYAAECLQVSSYRLNSAAVRTQEEALRIGAVGQVTYTSAPYDRYWMSLIRTLAGFALYAGVGASTPMGLGQVRLIDPDKTPEESTEP</sequence>
<evidence type="ECO:0000256" key="1">
    <source>
        <dbReference type="ARBA" id="ARBA00022722"/>
    </source>
</evidence>
<dbReference type="Pfam" id="PF19308">
    <property type="entry name" value="CRISPR_Cas6_N"/>
    <property type="match status" value="1"/>
</dbReference>
<dbReference type="NCBIfam" id="TIGR01877">
    <property type="entry name" value="cas_cas6"/>
    <property type="match status" value="1"/>
</dbReference>
<accession>E8MZD5</accession>
<dbReference type="EMBL" id="AP012029">
    <property type="protein sequence ID" value="BAJ64483.1"/>
    <property type="molecule type" value="Genomic_DNA"/>
</dbReference>
<dbReference type="STRING" id="926569.ANT_24570"/>
<keyword evidence="3" id="KW-0378">Hydrolase</keyword>
<keyword evidence="8" id="KW-1185">Reference proteome</keyword>
<keyword evidence="2" id="KW-0255">Endonuclease</keyword>
<dbReference type="Gene3D" id="3.30.70.1900">
    <property type="match status" value="1"/>
</dbReference>
<evidence type="ECO:0000259" key="5">
    <source>
        <dbReference type="Pfam" id="PF10040"/>
    </source>
</evidence>
<dbReference type="InterPro" id="IPR010156">
    <property type="entry name" value="CRISPR-assoc_prot_Cas6"/>
</dbReference>
<organism evidence="7 8">
    <name type="scientific">Anaerolinea thermophila (strain DSM 14523 / JCM 11388 / NBRC 100420 / UNI-1)</name>
    <dbReference type="NCBI Taxonomy" id="926569"/>
    <lineage>
        <taxon>Bacteria</taxon>
        <taxon>Bacillati</taxon>
        <taxon>Chloroflexota</taxon>
        <taxon>Anaerolineae</taxon>
        <taxon>Anaerolineales</taxon>
        <taxon>Anaerolineaceae</taxon>
        <taxon>Anaerolinea</taxon>
    </lineage>
</organism>
<evidence type="ECO:0000313" key="7">
    <source>
        <dbReference type="EMBL" id="BAJ64483.1"/>
    </source>
</evidence>
<dbReference type="GO" id="GO:0051607">
    <property type="term" value="P:defense response to virus"/>
    <property type="evidence" value="ECO:0007669"/>
    <property type="project" value="UniProtKB-KW"/>
</dbReference>
<dbReference type="GO" id="GO:0016788">
    <property type="term" value="F:hydrolase activity, acting on ester bonds"/>
    <property type="evidence" value="ECO:0007669"/>
    <property type="project" value="InterPro"/>
</dbReference>